<name>A0ACB7RNG6_HYAAI</name>
<dbReference type="Proteomes" id="UP000821845">
    <property type="component" value="Chromosome 8"/>
</dbReference>
<reference evidence="1" key="1">
    <citation type="submission" date="2020-05" db="EMBL/GenBank/DDBJ databases">
        <title>Large-scale comparative analyses of tick genomes elucidate their genetic diversity and vector capacities.</title>
        <authorList>
            <person name="Jia N."/>
            <person name="Wang J."/>
            <person name="Shi W."/>
            <person name="Du L."/>
            <person name="Sun Y."/>
            <person name="Zhan W."/>
            <person name="Jiang J."/>
            <person name="Wang Q."/>
            <person name="Zhang B."/>
            <person name="Ji P."/>
            <person name="Sakyi L.B."/>
            <person name="Cui X."/>
            <person name="Yuan T."/>
            <person name="Jiang B."/>
            <person name="Yang W."/>
            <person name="Lam T.T.-Y."/>
            <person name="Chang Q."/>
            <person name="Ding S."/>
            <person name="Wang X."/>
            <person name="Zhu J."/>
            <person name="Ruan X."/>
            <person name="Zhao L."/>
            <person name="Wei J."/>
            <person name="Que T."/>
            <person name="Du C."/>
            <person name="Cheng J."/>
            <person name="Dai P."/>
            <person name="Han X."/>
            <person name="Huang E."/>
            <person name="Gao Y."/>
            <person name="Liu J."/>
            <person name="Shao H."/>
            <person name="Ye R."/>
            <person name="Li L."/>
            <person name="Wei W."/>
            <person name="Wang X."/>
            <person name="Wang C."/>
            <person name="Yang T."/>
            <person name="Huo Q."/>
            <person name="Li W."/>
            <person name="Guo W."/>
            <person name="Chen H."/>
            <person name="Zhou L."/>
            <person name="Ni X."/>
            <person name="Tian J."/>
            <person name="Zhou Y."/>
            <person name="Sheng Y."/>
            <person name="Liu T."/>
            <person name="Pan Y."/>
            <person name="Xia L."/>
            <person name="Li J."/>
            <person name="Zhao F."/>
            <person name="Cao W."/>
        </authorList>
    </citation>
    <scope>NUCLEOTIDE SEQUENCE</scope>
    <source>
        <strain evidence="1">Hyas-2018</strain>
    </source>
</reference>
<keyword evidence="2" id="KW-1185">Reference proteome</keyword>
<evidence type="ECO:0000313" key="1">
    <source>
        <dbReference type="EMBL" id="KAH6924512.1"/>
    </source>
</evidence>
<protein>
    <submittedName>
        <fullName evidence="1">Uncharacterized protein</fullName>
    </submittedName>
</protein>
<organism evidence="1 2">
    <name type="scientific">Hyalomma asiaticum</name>
    <name type="common">Tick</name>
    <dbReference type="NCBI Taxonomy" id="266040"/>
    <lineage>
        <taxon>Eukaryota</taxon>
        <taxon>Metazoa</taxon>
        <taxon>Ecdysozoa</taxon>
        <taxon>Arthropoda</taxon>
        <taxon>Chelicerata</taxon>
        <taxon>Arachnida</taxon>
        <taxon>Acari</taxon>
        <taxon>Parasitiformes</taxon>
        <taxon>Ixodida</taxon>
        <taxon>Ixodoidea</taxon>
        <taxon>Ixodidae</taxon>
        <taxon>Hyalomminae</taxon>
        <taxon>Hyalomma</taxon>
    </lineage>
</organism>
<evidence type="ECO:0000313" key="2">
    <source>
        <dbReference type="Proteomes" id="UP000821845"/>
    </source>
</evidence>
<gene>
    <name evidence="1" type="ORF">HPB50_018978</name>
</gene>
<accession>A0ACB7RNG6</accession>
<sequence>MVGATNHNEERHRTTNVPTQGCPNAKPSMAQILARSSTRKCSPTRCRKVHQRHSPIQIHSTSDTSSSIPIFDGSPQESSHRWIAQVERIAALAYWTSSLTLASAASRLAGSARDGTAHTAGGMKPGRSG</sequence>
<dbReference type="EMBL" id="CM023488">
    <property type="protein sequence ID" value="KAH6924512.1"/>
    <property type="molecule type" value="Genomic_DNA"/>
</dbReference>
<proteinExistence type="predicted"/>
<comment type="caution">
    <text evidence="1">The sequence shown here is derived from an EMBL/GenBank/DDBJ whole genome shotgun (WGS) entry which is preliminary data.</text>
</comment>